<comment type="similarity">
    <text evidence="2">Belongs to the peptidase A22B family.</text>
</comment>
<feature type="transmembrane region" description="Helical" evidence="8">
    <location>
        <begin position="244"/>
        <end position="266"/>
    </location>
</feature>
<dbReference type="GO" id="GO:0042500">
    <property type="term" value="F:aspartic endopeptidase activity, intramembrane cleaving"/>
    <property type="evidence" value="ECO:0007669"/>
    <property type="project" value="InterPro"/>
</dbReference>
<feature type="transmembrane region" description="Helical" evidence="8">
    <location>
        <begin position="454"/>
        <end position="472"/>
    </location>
</feature>
<dbReference type="InterPro" id="IPR007369">
    <property type="entry name" value="Peptidase_A22B_SPP"/>
</dbReference>
<proteinExistence type="inferred from homology"/>
<dbReference type="InterPro" id="IPR006639">
    <property type="entry name" value="Preselin/SPP"/>
</dbReference>
<feature type="chain" id="PRO_5031270545" description="PA domain-containing protein" evidence="9">
    <location>
        <begin position="17"/>
        <end position="506"/>
    </location>
</feature>
<evidence type="ECO:0000256" key="7">
    <source>
        <dbReference type="ARBA" id="ARBA00023136"/>
    </source>
</evidence>
<dbReference type="GO" id="GO:0033619">
    <property type="term" value="P:membrane protein proteolysis"/>
    <property type="evidence" value="ECO:0007669"/>
    <property type="project" value="TreeGrafter"/>
</dbReference>
<gene>
    <name evidence="11" type="ORF">NSCI0253_LOCUS18842</name>
</gene>
<keyword evidence="4" id="KW-0967">Endosome</keyword>
<evidence type="ECO:0000256" key="1">
    <source>
        <dbReference type="ARBA" id="ARBA00004337"/>
    </source>
</evidence>
<evidence type="ECO:0000256" key="2">
    <source>
        <dbReference type="ARBA" id="ARBA00006859"/>
    </source>
</evidence>
<dbReference type="Gene3D" id="3.50.30.30">
    <property type="match status" value="1"/>
</dbReference>
<dbReference type="PANTHER" id="PTHR12174">
    <property type="entry name" value="SIGNAL PEPTIDE PEPTIDASE"/>
    <property type="match status" value="1"/>
</dbReference>
<dbReference type="InterPro" id="IPR046450">
    <property type="entry name" value="PA_dom_sf"/>
</dbReference>
<dbReference type="SMART" id="SM00730">
    <property type="entry name" value="PSN"/>
    <property type="match status" value="1"/>
</dbReference>
<dbReference type="Pfam" id="PF04258">
    <property type="entry name" value="Peptidase_A22B"/>
    <property type="match status" value="1"/>
</dbReference>
<evidence type="ECO:0000259" key="10">
    <source>
        <dbReference type="Pfam" id="PF02225"/>
    </source>
</evidence>
<dbReference type="PANTHER" id="PTHR12174:SF103">
    <property type="entry name" value="INTRAMEMBRANE PROTEASE (IMPAS) FAMILY"/>
    <property type="match status" value="1"/>
</dbReference>
<feature type="transmembrane region" description="Helical" evidence="8">
    <location>
        <begin position="391"/>
        <end position="411"/>
    </location>
</feature>
<name>A0A7S1A750_NOCSC</name>
<dbReference type="GO" id="GO:0005765">
    <property type="term" value="C:lysosomal membrane"/>
    <property type="evidence" value="ECO:0007669"/>
    <property type="project" value="TreeGrafter"/>
</dbReference>
<evidence type="ECO:0000256" key="5">
    <source>
        <dbReference type="ARBA" id="ARBA00022801"/>
    </source>
</evidence>
<feature type="transmembrane region" description="Helical" evidence="8">
    <location>
        <begin position="278"/>
        <end position="305"/>
    </location>
</feature>
<protein>
    <recommendedName>
        <fullName evidence="10">PA domain-containing protein</fullName>
    </recommendedName>
</protein>
<keyword evidence="7 8" id="KW-0472">Membrane</keyword>
<dbReference type="GO" id="GO:0098553">
    <property type="term" value="C:lumenal side of endoplasmic reticulum membrane"/>
    <property type="evidence" value="ECO:0007669"/>
    <property type="project" value="TreeGrafter"/>
</dbReference>
<feature type="transmembrane region" description="Helical" evidence="8">
    <location>
        <begin position="339"/>
        <end position="361"/>
    </location>
</feature>
<keyword evidence="5" id="KW-0378">Hydrolase</keyword>
<evidence type="ECO:0000256" key="4">
    <source>
        <dbReference type="ARBA" id="ARBA00022753"/>
    </source>
</evidence>
<evidence type="ECO:0000256" key="8">
    <source>
        <dbReference type="SAM" id="Phobius"/>
    </source>
</evidence>
<dbReference type="EMBL" id="HBFQ01026722">
    <property type="protein sequence ID" value="CAD8844492.1"/>
    <property type="molecule type" value="Transcribed_RNA"/>
</dbReference>
<sequence length="506" mass="54903">MLRHVVLVCWWFHVLARPEIAVFSIESPSSLRNKILATVASFGSVPVGDEVAKFSAWVPLAENELGCLAYTRPSVSHSGLPSAAVVRRGNCSFVHKALMAQEAGMESLVVVNSADELLRMGGGSETDASKVSICVVAVEKTFGENLIRSVGNNDSLVFSLEPYEVNLGESSISALILITLATCTVALGAWFATADLRPRSTFASAFAPQHGEVAEINGALVAGFCCGGSLVLVILFFLIAYLVYVVIICFALGGFTCFVQFGSMFLRYVAPGSKREILAMPSCVLTISDLVAVVPSAVLVVAWVVWRNETYAWPLQDLIGIGFLCMIQRTLRLPNMRLATLLLGVMFFYDIFWVFLSPLLFGTSVMVHVAKGGGTEVMPMLFRIPAIGDPFGGPMLGFGDVALPGLFLSYLRRFDILHLKPVMRGYFAPVLVCYFIGLIMAFFALTVMKMGQPALLYIVPMTLLPTFLLGSCRKDLSALWHGSATSLMTEAREGLAKYEELHSVKG</sequence>
<dbReference type="SUPFAM" id="SSF52025">
    <property type="entry name" value="PA domain"/>
    <property type="match status" value="1"/>
</dbReference>
<evidence type="ECO:0000256" key="6">
    <source>
        <dbReference type="ARBA" id="ARBA00022989"/>
    </source>
</evidence>
<dbReference type="Pfam" id="PF02225">
    <property type="entry name" value="PA"/>
    <property type="match status" value="1"/>
</dbReference>
<dbReference type="InterPro" id="IPR003137">
    <property type="entry name" value="PA_domain"/>
</dbReference>
<dbReference type="AlphaFoldDB" id="A0A7S1A750"/>
<evidence type="ECO:0000256" key="9">
    <source>
        <dbReference type="SAM" id="SignalP"/>
    </source>
</evidence>
<evidence type="ECO:0000313" key="11">
    <source>
        <dbReference type="EMBL" id="CAD8844492.1"/>
    </source>
</evidence>
<feature type="transmembrane region" description="Helical" evidence="8">
    <location>
        <begin position="423"/>
        <end position="448"/>
    </location>
</feature>
<comment type="subcellular location">
    <subcellularLocation>
        <location evidence="1">Endosome membrane</location>
        <topology evidence="1">Multi-pass membrane protein</topology>
    </subcellularLocation>
</comment>
<dbReference type="GO" id="GO:0030660">
    <property type="term" value="C:Golgi-associated vesicle membrane"/>
    <property type="evidence" value="ECO:0007669"/>
    <property type="project" value="TreeGrafter"/>
</dbReference>
<dbReference type="GO" id="GO:0098554">
    <property type="term" value="C:cytoplasmic side of endoplasmic reticulum membrane"/>
    <property type="evidence" value="ECO:0007669"/>
    <property type="project" value="TreeGrafter"/>
</dbReference>
<keyword evidence="3 8" id="KW-0812">Transmembrane</keyword>
<keyword evidence="6 8" id="KW-1133">Transmembrane helix</keyword>
<feature type="transmembrane region" description="Helical" evidence="8">
    <location>
        <begin position="213"/>
        <end position="238"/>
    </location>
</feature>
<feature type="signal peptide" evidence="9">
    <location>
        <begin position="1"/>
        <end position="16"/>
    </location>
</feature>
<feature type="domain" description="PA" evidence="10">
    <location>
        <begin position="82"/>
        <end position="146"/>
    </location>
</feature>
<keyword evidence="9" id="KW-0732">Signal</keyword>
<evidence type="ECO:0000256" key="3">
    <source>
        <dbReference type="ARBA" id="ARBA00022692"/>
    </source>
</evidence>
<accession>A0A7S1A750</accession>
<reference evidence="11" key="1">
    <citation type="submission" date="2021-01" db="EMBL/GenBank/DDBJ databases">
        <authorList>
            <person name="Corre E."/>
            <person name="Pelletier E."/>
            <person name="Niang G."/>
            <person name="Scheremetjew M."/>
            <person name="Finn R."/>
            <person name="Kale V."/>
            <person name="Holt S."/>
            <person name="Cochrane G."/>
            <person name="Meng A."/>
            <person name="Brown T."/>
            <person name="Cohen L."/>
        </authorList>
    </citation>
    <scope>NUCLEOTIDE SEQUENCE</scope>
</reference>
<dbReference type="GO" id="GO:0010008">
    <property type="term" value="C:endosome membrane"/>
    <property type="evidence" value="ECO:0007669"/>
    <property type="project" value="UniProtKB-SubCell"/>
</dbReference>
<feature type="transmembrane region" description="Helical" evidence="8">
    <location>
        <begin position="172"/>
        <end position="192"/>
    </location>
</feature>
<organism evidence="11">
    <name type="scientific">Noctiluca scintillans</name>
    <name type="common">Sea sparkle</name>
    <name type="synonym">Red tide dinoflagellate</name>
    <dbReference type="NCBI Taxonomy" id="2966"/>
    <lineage>
        <taxon>Eukaryota</taxon>
        <taxon>Sar</taxon>
        <taxon>Alveolata</taxon>
        <taxon>Dinophyceae</taxon>
        <taxon>Noctilucales</taxon>
        <taxon>Noctilucaceae</taxon>
        <taxon>Noctiluca</taxon>
    </lineage>
</organism>